<proteinExistence type="predicted"/>
<name>A0A378UG54_BERDE</name>
<evidence type="ECO:0000313" key="2">
    <source>
        <dbReference type="EMBL" id="STZ76287.1"/>
    </source>
</evidence>
<feature type="signal peptide" evidence="1">
    <location>
        <begin position="1"/>
        <end position="18"/>
    </location>
</feature>
<dbReference type="AlphaFoldDB" id="A0A378UG54"/>
<feature type="chain" id="PRO_5017054091" description="Periplasmic protein" evidence="1">
    <location>
        <begin position="19"/>
        <end position="329"/>
    </location>
</feature>
<dbReference type="RefSeq" id="WP_066077592.1">
    <property type="nucleotide sequence ID" value="NZ_CP181246.1"/>
</dbReference>
<reference evidence="2 3" key="1">
    <citation type="submission" date="2018-06" db="EMBL/GenBank/DDBJ databases">
        <authorList>
            <consortium name="Pathogen Informatics"/>
            <person name="Doyle S."/>
        </authorList>
    </citation>
    <scope>NUCLEOTIDE SEQUENCE [LARGE SCALE GENOMIC DNA]</scope>
    <source>
        <strain evidence="2 3">NCTC10295</strain>
    </source>
</reference>
<evidence type="ECO:0000313" key="3">
    <source>
        <dbReference type="Proteomes" id="UP000254651"/>
    </source>
</evidence>
<dbReference type="Gene3D" id="3.90.930.1">
    <property type="match status" value="1"/>
</dbReference>
<keyword evidence="1" id="KW-0732">Signal</keyword>
<dbReference type="Proteomes" id="UP000254651">
    <property type="component" value="Unassembled WGS sequence"/>
</dbReference>
<accession>A0A378UG54</accession>
<sequence length="329" mass="38031">MKPVLLLCCLLAAVPEAAAPSAAPDKATLKPPKLSKLQAPAGYLKTERLMNRLAEDAERGQVLSEYRTHVKYVEEKVRERSSLLRGGKFTNLHIYREEYDDDGKLLMRERERAKEFFPPRPLDEAVKRAKYEKRLKLVKSGTGKALVYEHWVDGKLTSADVIRLWEGVPEKYLDNNDIKGFYLAYGFENYRLHQELYAAVDERQYSNGYLESRFWREATGDVRRDITRYYYPGSNQIRDNTYTEDASPAYSTAYHPNGVLSMEADYGRGKSCSSDHRWYNEQGQLIRHDYSKPAKQGCRNVHEDYEKGRRSVTVYGEDGRRVVEERTGG</sequence>
<dbReference type="EMBL" id="UGQS01000002">
    <property type="protein sequence ID" value="STZ76287.1"/>
    <property type="molecule type" value="Genomic_DNA"/>
</dbReference>
<keyword evidence="3" id="KW-1185">Reference proteome</keyword>
<gene>
    <name evidence="2" type="ORF">NCTC10295_01048</name>
</gene>
<evidence type="ECO:0000256" key="1">
    <source>
        <dbReference type="SAM" id="SignalP"/>
    </source>
</evidence>
<evidence type="ECO:0008006" key="4">
    <source>
        <dbReference type="Google" id="ProtNLM"/>
    </source>
</evidence>
<organism evidence="2 3">
    <name type="scientific">Bergeriella denitrificans</name>
    <name type="common">Neisseria denitrificans</name>
    <dbReference type="NCBI Taxonomy" id="494"/>
    <lineage>
        <taxon>Bacteria</taxon>
        <taxon>Pseudomonadati</taxon>
        <taxon>Pseudomonadota</taxon>
        <taxon>Betaproteobacteria</taxon>
        <taxon>Neisseriales</taxon>
        <taxon>Neisseriaceae</taxon>
        <taxon>Bergeriella</taxon>
    </lineage>
</organism>
<protein>
    <recommendedName>
        <fullName evidence="4">Periplasmic protein</fullName>
    </recommendedName>
</protein>